<proteinExistence type="predicted"/>
<evidence type="ECO:0000313" key="1">
    <source>
        <dbReference type="EMBL" id="AOT23207.1"/>
    </source>
</evidence>
<dbReference type="Proteomes" id="UP000224956">
    <property type="component" value="Segment"/>
</dbReference>
<keyword evidence="2" id="KW-1185">Reference proteome</keyword>
<gene>
    <name evidence="1" type="ORF">SEA_TAQUITO_87</name>
</gene>
<name>A0A1D8EQ90_9CAUD</name>
<sequence length="102" mass="11057">MTEETTYRAARLDAETIDDLAALPSSSITYDDPQADNGARAGFAAEALVAYVRRVGDPGELETAVTDLLGDLRHLCDALGFDFEDVAEVSFCHYDAEIRGEL</sequence>
<organism evidence="1 2">
    <name type="scientific">Mycobacterium phage Taquito</name>
    <dbReference type="NCBI Taxonomy" id="1897500"/>
    <lineage>
        <taxon>Viruses</taxon>
        <taxon>Duplodnaviria</taxon>
        <taxon>Heunggongvirae</taxon>
        <taxon>Uroviricota</taxon>
        <taxon>Caudoviricetes</taxon>
        <taxon>Weiservirinae</taxon>
        <taxon>Fionnbharthvirus</taxon>
        <taxon>Fionnbharthvirus taquito</taxon>
    </lineage>
</organism>
<reference evidence="1 2" key="1">
    <citation type="submission" date="2016-07" db="EMBL/GenBank/DDBJ databases">
        <authorList>
            <person name="Henderson J.H."/>
            <person name="Agbayani G."/>
            <person name="Akanbi A."/>
            <person name="Allen L."/>
            <person name="Anton T."/>
            <person name="Bauer V."/>
            <person name="Benoit R."/>
            <person name="Bhakta Y."/>
            <person name="Binongcal M.A."/>
            <person name="Bobovsky T."/>
            <person name="Bual H."/>
            <person name="Calley B."/>
            <person name="Clark M."/>
            <person name="Conahan B."/>
            <person name="Cone E."/>
            <person name="Dardis C."/>
            <person name="Fangman M."/>
            <person name="Flatgard B."/>
            <person name="Focht K."/>
            <person name="Geraci K."/>
            <person name="Goodwin B."/>
            <person name="Hanson H."/>
            <person name="Hunt G."/>
            <person name="Hutton S."/>
            <person name="Illback M."/>
            <person name="Jamsa A."/>
            <person name="Konzek B."/>
            <person name="Kraus A."/>
            <person name="Kuenzi M."/>
            <person name="Laird K."/>
            <person name="Lieb M."/>
            <person name="MacKenzie A."/>
            <person name="Maurer K."/>
            <person name="Miera M."/>
            <person name="Mishler B."/>
            <person name="Naughton C."/>
            <person name="Nease R."/>
            <person name="Nelson B."/>
            <person name="Nigg N."/>
            <person name="O'Sullivan K."/>
            <person name="Orion I."/>
            <person name="Peterson C."/>
            <person name="Peterson S."/>
            <person name="Roletto M."/>
            <person name="Rush L."/>
            <person name="Schlatter T."/>
            <person name="Seidl R."/>
            <person name="Sevy E."/>
            <person name="Sonderby V."/>
            <person name="Souers H."/>
            <person name="Syvertson H."/>
            <person name="Taggard K."/>
            <person name="Takasugi J."/>
            <person name="Tietge S."/>
            <person name="Vasquez C."/>
            <person name="Velasco R."/>
            <person name="Virk M."/>
            <person name="Vologdin S."/>
            <person name="Wing S."/>
            <person name="Winslow J."/>
            <person name="Young E."/>
            <person name="Cunanan N."/>
            <person name="Dasiuk E."/>
            <person name="Fudge K."/>
            <person name="Murphy A."/>
            <person name="Poxleitner M.K."/>
            <person name="Ettinger A.-S.H."/>
            <person name="Anders K.R."/>
            <person name="Schaff J.E."/>
            <person name="Dashiell C.L."/>
            <person name="Macialek J.A."/>
            <person name="Braun M.A."/>
            <person name="Delesalle V.A."/>
            <person name="Hughes L.E."/>
            <person name="Ware V.C."/>
            <person name="Bradley K.W."/>
            <person name="Barker L.P."/>
            <person name="Asai D.J."/>
            <person name="Bowman C.A."/>
            <person name="Russell D.A."/>
            <person name="Pope W.H."/>
            <person name="Jacobs-Sera D."/>
            <person name="Hendrix R.W."/>
            <person name="Hatfull G.F."/>
        </authorList>
    </citation>
    <scope>NUCLEOTIDE SEQUENCE [LARGE SCALE GENOMIC DNA]</scope>
</reference>
<protein>
    <submittedName>
        <fullName evidence="1">Uncharacterized protein</fullName>
    </submittedName>
</protein>
<dbReference type="EMBL" id="KX621007">
    <property type="protein sequence ID" value="AOT23207.1"/>
    <property type="molecule type" value="Genomic_DNA"/>
</dbReference>
<accession>A0A1D8EQ90</accession>
<evidence type="ECO:0000313" key="2">
    <source>
        <dbReference type="Proteomes" id="UP000224956"/>
    </source>
</evidence>